<proteinExistence type="predicted"/>
<dbReference type="RefSeq" id="WP_036944278.1">
    <property type="nucleotide sequence ID" value="NZ_JQKC01000027.1"/>
</dbReference>
<reference evidence="2" key="1">
    <citation type="submission" date="2015-07" db="EMBL/GenBank/DDBJ databases">
        <title>Near-Complete Genome Sequence of the Cellulolytic Bacterium Bacteroides (Pseudobacteroides) cellulosolvens ATCC 35603.</title>
        <authorList>
            <person name="Dassa B."/>
            <person name="Utturkar S.M."/>
            <person name="Klingeman D.M."/>
            <person name="Hurt R.A."/>
            <person name="Keller M."/>
            <person name="Xu J."/>
            <person name="Reddy Y.H.K."/>
            <person name="Borovok I."/>
            <person name="Grinberg I.R."/>
            <person name="Lamed R."/>
            <person name="Zhivin O."/>
            <person name="Bayer E.A."/>
            <person name="Brown S.D."/>
        </authorList>
    </citation>
    <scope>NUCLEOTIDE SEQUENCE [LARGE SCALE GENOMIC DNA]</scope>
    <source>
        <strain evidence="2">DSM 2933</strain>
    </source>
</reference>
<protein>
    <submittedName>
        <fullName evidence="1">C_GCAxxG_C_C family protein</fullName>
    </submittedName>
</protein>
<dbReference type="Proteomes" id="UP000036923">
    <property type="component" value="Unassembled WGS sequence"/>
</dbReference>
<sequence>MSINKARNHYLGKEGYERMNCAQSVISAFKDKFNLSAETVELFKACGGGRAPEGLCGAFYAAKYIMGKNNAEKISADLENYFLDQAGSVKCHEIRRCRKMSCVDCVEKSCEYLEKIG</sequence>
<evidence type="ECO:0000313" key="2">
    <source>
        <dbReference type="Proteomes" id="UP000036923"/>
    </source>
</evidence>
<evidence type="ECO:0000313" key="1">
    <source>
        <dbReference type="EMBL" id="KNY26093.1"/>
    </source>
</evidence>
<dbReference type="OrthoDB" id="9791535at2"/>
<dbReference type="STRING" id="398512.Bccel_1355"/>
<comment type="caution">
    <text evidence="1">The sequence shown here is derived from an EMBL/GenBank/DDBJ whole genome shotgun (WGS) entry which is preliminary data.</text>
</comment>
<dbReference type="AlphaFoldDB" id="A0A0L6JK52"/>
<name>A0A0L6JK52_9FIRM</name>
<keyword evidence="2" id="KW-1185">Reference proteome</keyword>
<dbReference type="eggNOG" id="COG0801">
    <property type="taxonomic scope" value="Bacteria"/>
</dbReference>
<dbReference type="EMBL" id="LGTC01000001">
    <property type="protein sequence ID" value="KNY26093.1"/>
    <property type="molecule type" value="Genomic_DNA"/>
</dbReference>
<dbReference type="Pfam" id="PF09719">
    <property type="entry name" value="C_GCAxxG_C_C"/>
    <property type="match status" value="1"/>
</dbReference>
<dbReference type="InterPro" id="IPR010181">
    <property type="entry name" value="CGCAxxGCC_motif"/>
</dbReference>
<organism evidence="1 2">
    <name type="scientific">Pseudobacteroides cellulosolvens ATCC 35603 = DSM 2933</name>
    <dbReference type="NCBI Taxonomy" id="398512"/>
    <lineage>
        <taxon>Bacteria</taxon>
        <taxon>Bacillati</taxon>
        <taxon>Bacillota</taxon>
        <taxon>Clostridia</taxon>
        <taxon>Eubacteriales</taxon>
        <taxon>Oscillospiraceae</taxon>
        <taxon>Pseudobacteroides</taxon>
    </lineage>
</organism>
<accession>A0A0L6JK52</accession>
<gene>
    <name evidence="1" type="ORF">Bccel_1355</name>
</gene>